<evidence type="ECO:0000256" key="3">
    <source>
        <dbReference type="ARBA" id="ARBA00022449"/>
    </source>
</evidence>
<keyword evidence="4 8" id="KW-0812">Transmembrane</keyword>
<comment type="caution">
    <text evidence="10">The sequence shown here is derived from an EMBL/GenBank/DDBJ whole genome shotgun (WGS) entry which is preliminary data.</text>
</comment>
<proteinExistence type="predicted"/>
<evidence type="ECO:0000256" key="7">
    <source>
        <dbReference type="ARBA" id="ARBA00023136"/>
    </source>
</evidence>
<accession>W9ANJ5</accession>
<feature type="transmembrane region" description="Helical" evidence="8">
    <location>
        <begin position="87"/>
        <end position="109"/>
    </location>
</feature>
<dbReference type="eggNOG" id="COG0025">
    <property type="taxonomic scope" value="Bacteria"/>
</dbReference>
<feature type="transmembrane region" description="Helical" evidence="8">
    <location>
        <begin position="365"/>
        <end position="390"/>
    </location>
</feature>
<dbReference type="AlphaFoldDB" id="W9ANJ5"/>
<feature type="transmembrane region" description="Helical" evidence="8">
    <location>
        <begin position="303"/>
        <end position="325"/>
    </location>
</feature>
<organism evidence="10 11">
    <name type="scientific">Mycolicibacterium cosmeticum</name>
    <dbReference type="NCBI Taxonomy" id="258533"/>
    <lineage>
        <taxon>Bacteria</taxon>
        <taxon>Bacillati</taxon>
        <taxon>Actinomycetota</taxon>
        <taxon>Actinomycetes</taxon>
        <taxon>Mycobacteriales</taxon>
        <taxon>Mycobacteriaceae</taxon>
        <taxon>Mycolicibacterium</taxon>
    </lineage>
</organism>
<feature type="domain" description="Cation/H+ exchanger transmembrane" evidence="9">
    <location>
        <begin position="9"/>
        <end position="385"/>
    </location>
</feature>
<keyword evidence="2" id="KW-0813">Transport</keyword>
<dbReference type="InterPro" id="IPR006153">
    <property type="entry name" value="Cation/H_exchanger_TM"/>
</dbReference>
<protein>
    <submittedName>
        <fullName evidence="10">Sodium/hydrogen exchanger</fullName>
    </submittedName>
</protein>
<keyword evidence="6" id="KW-0406">Ion transport</keyword>
<keyword evidence="11" id="KW-1185">Reference proteome</keyword>
<sequence>MWSVVGVSATLALWALFARQLDRWRITPAMVLVIVGAVVGVGTHHALAASLDTDVILPIIELILAILLFGHATHVRGGFFGGMAGPAFRLIVIALPLSLALSVLLGSWLLPGLSWAALLAVACVVVPIDFAPVASFLHDERIPARVRNLLNVEEGYSDGVVAPILVFALAITGGEHAGAESVMHAVRDAVPHLLSAIVLGLVIGASVAVAANAADRRGLMTDRSRRLILVCTPVLAYTLNVASHGNGFVAAFVCGIAFNGLRRYSDERRELELLDDIAFLLSAVLWFVFGAVAWYVLEEGVSVGLVVFCVLVVTVVRFVPVVLSLTRSGLSRPNRRLVAVLAPRGAATIVLGLLAFNVLDDAAERAVLLCTILVVLGSVLLWGVLGPVLVGRHRVNE</sequence>
<evidence type="ECO:0000256" key="5">
    <source>
        <dbReference type="ARBA" id="ARBA00022989"/>
    </source>
</evidence>
<feature type="transmembrane region" description="Helical" evidence="8">
    <location>
        <begin position="29"/>
        <end position="49"/>
    </location>
</feature>
<keyword evidence="3" id="KW-0050">Antiport</keyword>
<keyword evidence="5 8" id="KW-1133">Transmembrane helix</keyword>
<dbReference type="Pfam" id="PF00999">
    <property type="entry name" value="Na_H_Exchanger"/>
    <property type="match status" value="1"/>
</dbReference>
<evidence type="ECO:0000256" key="2">
    <source>
        <dbReference type="ARBA" id="ARBA00022448"/>
    </source>
</evidence>
<evidence type="ECO:0000313" key="10">
    <source>
        <dbReference type="EMBL" id="CDO07319.1"/>
    </source>
</evidence>
<dbReference type="GO" id="GO:0005886">
    <property type="term" value="C:plasma membrane"/>
    <property type="evidence" value="ECO:0007669"/>
    <property type="project" value="UniProtKB-SubCell"/>
</dbReference>
<evidence type="ECO:0000256" key="1">
    <source>
        <dbReference type="ARBA" id="ARBA00004651"/>
    </source>
</evidence>
<name>W9ANJ5_MYCCO</name>
<dbReference type="Proteomes" id="UP000028870">
    <property type="component" value="Unassembled WGS sequence"/>
</dbReference>
<feature type="transmembrane region" description="Helical" evidence="8">
    <location>
        <begin position="55"/>
        <end position="75"/>
    </location>
</feature>
<feature type="transmembrane region" description="Helical" evidence="8">
    <location>
        <begin position="337"/>
        <end position="359"/>
    </location>
</feature>
<dbReference type="STRING" id="258533.BN977_02125"/>
<feature type="transmembrane region" description="Helical" evidence="8">
    <location>
        <begin position="277"/>
        <end position="297"/>
    </location>
</feature>
<reference evidence="10" key="2">
    <citation type="submission" date="2014-03" db="EMBL/GenBank/DDBJ databases">
        <authorList>
            <person name="Urmite Genomes"/>
        </authorList>
    </citation>
    <scope>NUCLEOTIDE SEQUENCE</scope>
    <source>
        <strain evidence="10">DSM 44829</strain>
    </source>
</reference>
<dbReference type="RefSeq" id="WP_051561255.1">
    <property type="nucleotide sequence ID" value="NZ_CCBB010000001.1"/>
</dbReference>
<evidence type="ECO:0000259" key="9">
    <source>
        <dbReference type="Pfam" id="PF00999"/>
    </source>
</evidence>
<gene>
    <name evidence="10" type="ORF">BN977_02125</name>
</gene>
<evidence type="ECO:0000256" key="6">
    <source>
        <dbReference type="ARBA" id="ARBA00023065"/>
    </source>
</evidence>
<feature type="transmembrane region" description="Helical" evidence="8">
    <location>
        <begin position="193"/>
        <end position="214"/>
    </location>
</feature>
<dbReference type="GO" id="GO:0015297">
    <property type="term" value="F:antiporter activity"/>
    <property type="evidence" value="ECO:0007669"/>
    <property type="project" value="UniProtKB-KW"/>
</dbReference>
<evidence type="ECO:0000256" key="4">
    <source>
        <dbReference type="ARBA" id="ARBA00022692"/>
    </source>
</evidence>
<feature type="transmembrane region" description="Helical" evidence="8">
    <location>
        <begin position="115"/>
        <end position="134"/>
    </location>
</feature>
<reference evidence="10" key="1">
    <citation type="submission" date="2014-03" db="EMBL/GenBank/DDBJ databases">
        <title>Draft Genome Sequence of Mycobacterium cosmeticum DSM 44829.</title>
        <authorList>
            <person name="Croce O."/>
            <person name="Robert C."/>
            <person name="Raoult D."/>
            <person name="Drancourt M."/>
        </authorList>
    </citation>
    <scope>NUCLEOTIDE SEQUENCE [LARGE SCALE GENOMIC DNA]</scope>
    <source>
        <strain evidence="10">DSM 44829</strain>
    </source>
</reference>
<dbReference type="PANTHER" id="PTHR32507">
    <property type="entry name" value="NA(+)/H(+) ANTIPORTER 1"/>
    <property type="match status" value="1"/>
</dbReference>
<dbReference type="EMBL" id="CCBB010000001">
    <property type="protein sequence ID" value="CDO07319.1"/>
    <property type="molecule type" value="Genomic_DNA"/>
</dbReference>
<dbReference type="GO" id="GO:1902600">
    <property type="term" value="P:proton transmembrane transport"/>
    <property type="evidence" value="ECO:0007669"/>
    <property type="project" value="InterPro"/>
</dbReference>
<dbReference type="OrthoDB" id="4174405at2"/>
<dbReference type="PANTHER" id="PTHR32507:SF8">
    <property type="entry name" value="CNH1P"/>
    <property type="match status" value="1"/>
</dbReference>
<comment type="subcellular location">
    <subcellularLocation>
        <location evidence="1">Cell membrane</location>
        <topology evidence="1">Multi-pass membrane protein</topology>
    </subcellularLocation>
</comment>
<evidence type="ECO:0000313" key="11">
    <source>
        <dbReference type="Proteomes" id="UP000028870"/>
    </source>
</evidence>
<evidence type="ECO:0000256" key="8">
    <source>
        <dbReference type="SAM" id="Phobius"/>
    </source>
</evidence>
<keyword evidence="7 8" id="KW-0472">Membrane</keyword>